<dbReference type="InterPro" id="IPR043129">
    <property type="entry name" value="ATPase_NBD"/>
</dbReference>
<feature type="domain" description="RACo C-terminal" evidence="1">
    <location>
        <begin position="348"/>
        <end position="583"/>
    </location>
</feature>
<reference evidence="3" key="1">
    <citation type="journal article" date="2021" name="PeerJ">
        <title>Extensive microbial diversity within the chicken gut microbiome revealed by metagenomics and culture.</title>
        <authorList>
            <person name="Gilroy R."/>
            <person name="Ravi A."/>
            <person name="Getino M."/>
            <person name="Pursley I."/>
            <person name="Horton D.L."/>
            <person name="Alikhan N.F."/>
            <person name="Baker D."/>
            <person name="Gharbi K."/>
            <person name="Hall N."/>
            <person name="Watson M."/>
            <person name="Adriaenssens E.M."/>
            <person name="Foster-Nyarko E."/>
            <person name="Jarju S."/>
            <person name="Secka A."/>
            <person name="Antonio M."/>
            <person name="Oren A."/>
            <person name="Chaudhuri R.R."/>
            <person name="La Ragione R."/>
            <person name="Hildebrand F."/>
            <person name="Pallen M.J."/>
        </authorList>
    </citation>
    <scope>NUCLEOTIDE SEQUENCE</scope>
    <source>
        <strain evidence="3">5032</strain>
    </source>
</reference>
<dbReference type="InterPro" id="IPR042259">
    <property type="entry name" value="Raco-like_middle_sf"/>
</dbReference>
<dbReference type="AlphaFoldDB" id="A0A9D2HQD2"/>
<sequence>MSKGSITVHHAQGVLRLSCETGTPLAPLLRDAGLLALPCGRGQCGKCLIYADTPPTPEERTLLGPARLDRGLRLACHTLTRDGLEVTVPHEGELRVLTSFAGTTYDREPLVRRQPLAVPPGTLEDQRDDVRRLLAAAGADRHCLTLEQLVGLPALLRSGQPLDGLLQDGCLIGVRPQDHSLALIVDIGTTTVAALLLDVDEGRILSSLGEQNAQAPYGADVISRIQQEMAWEAGGGRGDNPLQAAICRQINAMLARLLAEAGREDVDFLSLTGNTTMLHLLCGLPGEHISRAPFIPVTLEAMRLPARRLGIDSQAECFLLPGISAYIGADIVASLLAADAHHPQPPFLLIDLGTNAETVLCAGGELLACSAAAGPCFEGATLSCGMAGQDGAIDSVTAHATEGLAVTTIGHVPARGLCGSGVLDALALLLDAGLVDETGHLEADDSPLGRRVRGNALHLAEGVFLTQRDIREVQLAKAAVRAGVEILLREANLSRQDIQCLYLAGGFGSAMRPRSAVRIGLVPREWEERVRVLGNAASFGALRYVTEKDAPRAARALIRRTRYIELSAHSGFADAYVEHMIFPLS</sequence>
<dbReference type="InterPro" id="IPR041414">
    <property type="entry name" value="Raco-like_middle"/>
</dbReference>
<dbReference type="InterPro" id="IPR027980">
    <property type="entry name" value="RACo_C"/>
</dbReference>
<organism evidence="3 4">
    <name type="scientific">Candidatus Desulfovibrio intestinavium</name>
    <dbReference type="NCBI Taxonomy" id="2838534"/>
    <lineage>
        <taxon>Bacteria</taxon>
        <taxon>Pseudomonadati</taxon>
        <taxon>Thermodesulfobacteriota</taxon>
        <taxon>Desulfovibrionia</taxon>
        <taxon>Desulfovibrionales</taxon>
        <taxon>Desulfovibrionaceae</taxon>
        <taxon>Desulfovibrio</taxon>
    </lineage>
</organism>
<proteinExistence type="predicted"/>
<dbReference type="CDD" id="cd00207">
    <property type="entry name" value="fer2"/>
    <property type="match status" value="1"/>
</dbReference>
<name>A0A9D2HQD2_9BACT</name>
<evidence type="ECO:0000259" key="2">
    <source>
        <dbReference type="Pfam" id="PF17651"/>
    </source>
</evidence>
<reference evidence="3" key="2">
    <citation type="submission" date="2021-04" db="EMBL/GenBank/DDBJ databases">
        <authorList>
            <person name="Gilroy R."/>
        </authorList>
    </citation>
    <scope>NUCLEOTIDE SEQUENCE</scope>
    <source>
        <strain evidence="3">5032</strain>
    </source>
</reference>
<dbReference type="EMBL" id="DWZD01000053">
    <property type="protein sequence ID" value="HJA80019.1"/>
    <property type="molecule type" value="Genomic_DNA"/>
</dbReference>
<dbReference type="Proteomes" id="UP000823821">
    <property type="component" value="Unassembled WGS sequence"/>
</dbReference>
<evidence type="ECO:0000259" key="1">
    <source>
        <dbReference type="Pfam" id="PF14574"/>
    </source>
</evidence>
<dbReference type="InterPro" id="IPR052911">
    <property type="entry name" value="Corrinoid_activation_enz"/>
</dbReference>
<dbReference type="GO" id="GO:0051536">
    <property type="term" value="F:iron-sulfur cluster binding"/>
    <property type="evidence" value="ECO:0007669"/>
    <property type="project" value="InterPro"/>
</dbReference>
<dbReference type="Gene3D" id="3.10.20.30">
    <property type="match status" value="1"/>
</dbReference>
<dbReference type="Gene3D" id="3.30.420.480">
    <property type="entry name" value="Domain of unknown function (DUF4445)"/>
    <property type="match status" value="1"/>
</dbReference>
<dbReference type="PANTHER" id="PTHR42895:SF2">
    <property type="entry name" value="IRON-SULFUR CLUSTER PROTEIN"/>
    <property type="match status" value="1"/>
</dbReference>
<comment type="caution">
    <text evidence="3">The sequence shown here is derived from an EMBL/GenBank/DDBJ whole genome shotgun (WGS) entry which is preliminary data.</text>
</comment>
<dbReference type="Pfam" id="PF14574">
    <property type="entry name" value="RACo_C_ter"/>
    <property type="match status" value="1"/>
</dbReference>
<evidence type="ECO:0000313" key="3">
    <source>
        <dbReference type="EMBL" id="HJA80019.1"/>
    </source>
</evidence>
<dbReference type="Pfam" id="PF17651">
    <property type="entry name" value="Raco_middle"/>
    <property type="match status" value="1"/>
</dbReference>
<dbReference type="InterPro" id="IPR001041">
    <property type="entry name" value="2Fe-2S_ferredoxin-type"/>
</dbReference>
<dbReference type="SUPFAM" id="SSF54292">
    <property type="entry name" value="2Fe-2S ferredoxin-like"/>
    <property type="match status" value="1"/>
</dbReference>
<protein>
    <submittedName>
        <fullName evidence="3">DUF4445 domain-containing protein</fullName>
    </submittedName>
</protein>
<evidence type="ECO:0000313" key="4">
    <source>
        <dbReference type="Proteomes" id="UP000823821"/>
    </source>
</evidence>
<gene>
    <name evidence="3" type="ORF">H9784_10735</name>
</gene>
<feature type="domain" description="RACo-like middle region" evidence="2">
    <location>
        <begin position="182"/>
        <end position="341"/>
    </location>
</feature>
<dbReference type="InterPro" id="IPR012675">
    <property type="entry name" value="Beta-grasp_dom_sf"/>
</dbReference>
<dbReference type="SUPFAM" id="SSF53067">
    <property type="entry name" value="Actin-like ATPase domain"/>
    <property type="match status" value="1"/>
</dbReference>
<dbReference type="PANTHER" id="PTHR42895">
    <property type="entry name" value="IRON-SULFUR CLUSTER-BINDING PROTEIN-RELATED"/>
    <property type="match status" value="1"/>
</dbReference>
<accession>A0A9D2HQD2</accession>
<dbReference type="InterPro" id="IPR036010">
    <property type="entry name" value="2Fe-2S_ferredoxin-like_sf"/>
</dbReference>